<keyword evidence="7" id="KW-1185">Reference proteome</keyword>
<feature type="domain" description="DUF7619" evidence="5">
    <location>
        <begin position="640"/>
        <end position="770"/>
    </location>
</feature>
<dbReference type="SUPFAM" id="SSF52058">
    <property type="entry name" value="L domain-like"/>
    <property type="match status" value="2"/>
</dbReference>
<keyword evidence="2" id="KW-0732">Signal</keyword>
<evidence type="ECO:0000313" key="7">
    <source>
        <dbReference type="Proteomes" id="UP000722625"/>
    </source>
</evidence>
<keyword evidence="1" id="KW-0433">Leucine-rich repeat</keyword>
<sequence length="861" mass="95431">MKKIYFLVLALCFFNGVIAQNIIIPDINLKMKLISLNVDINSNFEIEISEALNITFLDLSNSNIGSLKGLENFTNLQYLNCTNNQTFWDIDITKLNNLQYLNLSNNQRITYLYIQNSNLSSLVLQGLNNLTYIDCTGNKNLTSLNISGAVNLTEMWASHNNLSSLNVDGLINIKKLYCQVNQLTALDIDNLISLETLECGGNLLTTLNLKNLTNLKSLSCNYNKLFKLDGSNLAKLTNLECDFNEISDLKLTGLTNLKNLICQANQLTSLDINSLTSLESLWCGVNQFKVLDLNGLTKLVDLRCADNQLTSLDLKGLANITILECFRNQLKTLDLSDLKTINRLRCDQNQLTTLFIKNGSNEKDLNFSQNPDLKYICVDETQTELVQQLVNQYGYTNCNVNSYCSFTSGSNFYTIQGNKKIDADSNGCDALDLNLPSLKFTLFDGTNTANLISATNGNYSISLPAGTHTLTPVLENPTYFSIYPAAINVTFPTQATPLTQDFCIIPNGNHPDLEVVILQIVPARPGFDAVYKIICKNKGNTTQSGSVNLIFNDAVLDFIVANPIVATQTTNNLSWNFANLKPFESAEINFTFKVNTSTIVPPVNNGDILSFKATVSSSNTDETPVDNTFTLNQTVVGSYDPNDKTCLEGSIITPDLIGEYVHYMIRFENTGTYHAENIVVKDMIDLNKFDISTLIPTSSSHAFVTTISGGNKVEFIFEGINLPFDDANNDGYIAFKIKTKPTLKVGDSFTNEANIYFDYNFPILTNKATSKFQTTLGTSDFEFSNYFALYPNPATDILNFNAKQDIEIQSVAIYDILGQLVIAVPNAKSASNIDVSKLKTGNYFIKVKSDKGSSSIKFIKK</sequence>
<dbReference type="Proteomes" id="UP000722625">
    <property type="component" value="Unassembled WGS sequence"/>
</dbReference>
<dbReference type="Pfam" id="PF24595">
    <property type="entry name" value="DUF7619"/>
    <property type="match status" value="1"/>
</dbReference>
<organism evidence="6 7">
    <name type="scientific">Flavobacterium psychroterrae</name>
    <dbReference type="NCBI Taxonomy" id="2133767"/>
    <lineage>
        <taxon>Bacteria</taxon>
        <taxon>Pseudomonadati</taxon>
        <taxon>Bacteroidota</taxon>
        <taxon>Flavobacteriia</taxon>
        <taxon>Flavobacteriales</taxon>
        <taxon>Flavobacteriaceae</taxon>
        <taxon>Flavobacterium</taxon>
    </lineage>
</organism>
<dbReference type="InterPro" id="IPR032675">
    <property type="entry name" value="LRR_dom_sf"/>
</dbReference>
<dbReference type="Gene3D" id="3.80.10.10">
    <property type="entry name" value="Ribonuclease Inhibitor"/>
    <property type="match status" value="3"/>
</dbReference>
<dbReference type="EMBL" id="JAGYVZ010000004">
    <property type="protein sequence ID" value="MBS7230508.1"/>
    <property type="molecule type" value="Genomic_DNA"/>
</dbReference>
<feature type="domain" description="Secretion system C-terminal sorting" evidence="4">
    <location>
        <begin position="789"/>
        <end position="859"/>
    </location>
</feature>
<dbReference type="NCBIfam" id="TIGR04183">
    <property type="entry name" value="Por_Secre_tail"/>
    <property type="match status" value="1"/>
</dbReference>
<name>A0ABS5P867_9FLAO</name>
<evidence type="ECO:0000259" key="4">
    <source>
        <dbReference type="Pfam" id="PF18962"/>
    </source>
</evidence>
<evidence type="ECO:0000256" key="3">
    <source>
        <dbReference type="ARBA" id="ARBA00022737"/>
    </source>
</evidence>
<dbReference type="Pfam" id="PF18962">
    <property type="entry name" value="Por_Secre_tail"/>
    <property type="match status" value="1"/>
</dbReference>
<dbReference type="PANTHER" id="PTHR47566">
    <property type="match status" value="1"/>
</dbReference>
<accession>A0ABS5P867</accession>
<reference evidence="6 7" key="1">
    <citation type="journal article" date="2018" name="Int. J. Syst. Evol. Microbiol.">
        <title>Flavobacterium chryseum sp. nov. and Flavobacterium psychroterrae sp. nov., novel environmental bacteria isolated from Antarctica.</title>
        <authorList>
            <person name="Kralova S."/>
            <person name="Svec P."/>
            <person name="Busse H.J."/>
            <person name="Stankova E."/>
            <person name="Vaczi P."/>
            <person name="Sedlacek I."/>
        </authorList>
    </citation>
    <scope>NUCLEOTIDE SEQUENCE [LARGE SCALE GENOMIC DNA]</scope>
    <source>
        <strain evidence="6 7">CCM 8827</strain>
    </source>
</reference>
<evidence type="ECO:0000256" key="1">
    <source>
        <dbReference type="ARBA" id="ARBA00022614"/>
    </source>
</evidence>
<evidence type="ECO:0000313" key="6">
    <source>
        <dbReference type="EMBL" id="MBS7230508.1"/>
    </source>
</evidence>
<proteinExistence type="predicted"/>
<evidence type="ECO:0000259" key="5">
    <source>
        <dbReference type="Pfam" id="PF24595"/>
    </source>
</evidence>
<keyword evidence="3" id="KW-0677">Repeat</keyword>
<dbReference type="InterPro" id="IPR026444">
    <property type="entry name" value="Secre_tail"/>
</dbReference>
<dbReference type="InterPro" id="IPR052574">
    <property type="entry name" value="CDIRP"/>
</dbReference>
<dbReference type="InterPro" id="IPR055353">
    <property type="entry name" value="DUF7619"/>
</dbReference>
<gene>
    <name evidence="6" type="ORF">KHA90_05685</name>
</gene>
<protein>
    <submittedName>
        <fullName evidence="6">T9SS type A sorting domain-containing protein</fullName>
    </submittedName>
</protein>
<dbReference type="PANTHER" id="PTHR47566:SF1">
    <property type="entry name" value="PROTEIN NUD1"/>
    <property type="match status" value="1"/>
</dbReference>
<comment type="caution">
    <text evidence="6">The sequence shown here is derived from an EMBL/GenBank/DDBJ whole genome shotgun (WGS) entry which is preliminary data.</text>
</comment>
<evidence type="ECO:0000256" key="2">
    <source>
        <dbReference type="ARBA" id="ARBA00022729"/>
    </source>
</evidence>
<dbReference type="RefSeq" id="WP_213296283.1">
    <property type="nucleotide sequence ID" value="NZ_JAGYVZ010000004.1"/>
</dbReference>